<feature type="transmembrane region" description="Helical" evidence="10">
    <location>
        <begin position="103"/>
        <end position="122"/>
    </location>
</feature>
<dbReference type="RefSeq" id="WP_170090513.1">
    <property type="nucleotide sequence ID" value="NZ_JABAFN010000001.1"/>
</dbReference>
<dbReference type="SUPFAM" id="SSF52113">
    <property type="entry name" value="BRCT domain"/>
    <property type="match status" value="1"/>
</dbReference>
<keyword evidence="6" id="KW-0378">Hydrolase</keyword>
<feature type="domain" description="Exonuclease" evidence="11">
    <location>
        <begin position="393"/>
        <end position="560"/>
    </location>
</feature>
<dbReference type="Pfam" id="PF00929">
    <property type="entry name" value="RNase_T"/>
    <property type="match status" value="1"/>
</dbReference>
<evidence type="ECO:0000259" key="11">
    <source>
        <dbReference type="SMART" id="SM00479"/>
    </source>
</evidence>
<keyword evidence="4" id="KW-0540">Nuclease</keyword>
<keyword evidence="8" id="KW-0239">DNA-directed DNA polymerase</keyword>
<evidence type="ECO:0000256" key="8">
    <source>
        <dbReference type="ARBA" id="ARBA00022932"/>
    </source>
</evidence>
<accession>A0AAW9ZFG1</accession>
<dbReference type="InterPro" id="IPR012337">
    <property type="entry name" value="RNaseH-like_sf"/>
</dbReference>
<dbReference type="InterPro" id="IPR014905">
    <property type="entry name" value="HIRAN"/>
</dbReference>
<evidence type="ECO:0000256" key="1">
    <source>
        <dbReference type="ARBA" id="ARBA00022679"/>
    </source>
</evidence>
<dbReference type="Gene3D" id="3.40.50.10190">
    <property type="entry name" value="BRCT domain"/>
    <property type="match status" value="1"/>
</dbReference>
<evidence type="ECO:0000256" key="9">
    <source>
        <dbReference type="ARBA" id="ARBA00070925"/>
    </source>
</evidence>
<dbReference type="EMBL" id="JABAFN010000001">
    <property type="protein sequence ID" value="NME21194.1"/>
    <property type="molecule type" value="Genomic_DNA"/>
</dbReference>
<dbReference type="InterPro" id="IPR036397">
    <property type="entry name" value="RNaseH_sf"/>
</dbReference>
<evidence type="ECO:0000313" key="13">
    <source>
        <dbReference type="Proteomes" id="UP000587270"/>
    </source>
</evidence>
<dbReference type="SUPFAM" id="SSF53098">
    <property type="entry name" value="Ribonuclease H-like"/>
    <property type="match status" value="1"/>
</dbReference>
<evidence type="ECO:0000313" key="12">
    <source>
        <dbReference type="EMBL" id="NME21194.1"/>
    </source>
</evidence>
<proteinExistence type="predicted"/>
<keyword evidence="10" id="KW-0812">Transmembrane</keyword>
<evidence type="ECO:0000256" key="6">
    <source>
        <dbReference type="ARBA" id="ARBA00022801"/>
    </source>
</evidence>
<evidence type="ECO:0000256" key="3">
    <source>
        <dbReference type="ARBA" id="ARBA00022705"/>
    </source>
</evidence>
<name>A0AAW9ZFG1_LIMRT</name>
<dbReference type="GO" id="GO:0003887">
    <property type="term" value="F:DNA-directed DNA polymerase activity"/>
    <property type="evidence" value="ECO:0007669"/>
    <property type="project" value="UniProtKB-KW"/>
</dbReference>
<feature type="transmembrane region" description="Helical" evidence="10">
    <location>
        <begin position="79"/>
        <end position="96"/>
    </location>
</feature>
<dbReference type="InterPro" id="IPR013520">
    <property type="entry name" value="Ribonucl_H"/>
</dbReference>
<keyword evidence="7" id="KW-0269">Exonuclease</keyword>
<dbReference type="GO" id="GO:0003676">
    <property type="term" value="F:nucleic acid binding"/>
    <property type="evidence" value="ECO:0007669"/>
    <property type="project" value="InterPro"/>
</dbReference>
<dbReference type="GO" id="GO:0008408">
    <property type="term" value="F:3'-5' exonuclease activity"/>
    <property type="evidence" value="ECO:0007669"/>
    <property type="project" value="TreeGrafter"/>
</dbReference>
<dbReference type="CDD" id="cd06127">
    <property type="entry name" value="DEDDh"/>
    <property type="match status" value="1"/>
</dbReference>
<dbReference type="Gene3D" id="3.30.420.10">
    <property type="entry name" value="Ribonuclease H-like superfamily/Ribonuclease H"/>
    <property type="match status" value="1"/>
</dbReference>
<evidence type="ECO:0000256" key="10">
    <source>
        <dbReference type="SAM" id="Phobius"/>
    </source>
</evidence>
<keyword evidence="1" id="KW-0808">Transferase</keyword>
<dbReference type="GO" id="GO:0008270">
    <property type="term" value="F:zinc ion binding"/>
    <property type="evidence" value="ECO:0007669"/>
    <property type="project" value="InterPro"/>
</dbReference>
<dbReference type="SMART" id="SM00479">
    <property type="entry name" value="EXOIII"/>
    <property type="match status" value="1"/>
</dbReference>
<evidence type="ECO:0000256" key="2">
    <source>
        <dbReference type="ARBA" id="ARBA00022695"/>
    </source>
</evidence>
<gene>
    <name evidence="12" type="ORF">HF865_00405</name>
</gene>
<keyword evidence="3" id="KW-0235">DNA replication</keyword>
<dbReference type="InterPro" id="IPR036420">
    <property type="entry name" value="BRCT_dom_sf"/>
</dbReference>
<feature type="transmembrane region" description="Helical" evidence="10">
    <location>
        <begin position="21"/>
        <end position="51"/>
    </location>
</feature>
<dbReference type="GO" id="GO:0016818">
    <property type="term" value="F:hydrolase activity, acting on acid anhydrides, in phosphorus-containing anhydrides"/>
    <property type="evidence" value="ECO:0007669"/>
    <property type="project" value="InterPro"/>
</dbReference>
<reference evidence="12 13" key="1">
    <citation type="submission" date="2020-04" db="EMBL/GenBank/DDBJ databases">
        <authorList>
            <person name="Hitch T.C.A."/>
            <person name="Wylensek D."/>
            <person name="Clavel T."/>
        </authorList>
    </citation>
    <scope>NUCLEOTIDE SEQUENCE [LARGE SCALE GENOMIC DNA]</scope>
    <source>
        <strain evidence="12 13">WCA-386-APC-4I</strain>
    </source>
</reference>
<keyword evidence="2" id="KW-0548">Nucleotidyltransferase</keyword>
<evidence type="ECO:0000256" key="4">
    <source>
        <dbReference type="ARBA" id="ARBA00022722"/>
    </source>
</evidence>
<keyword evidence="5" id="KW-0479">Metal-binding</keyword>
<dbReference type="FunFam" id="3.30.420.10:FF:000045">
    <property type="entry name" value="3'-5' exonuclease DinG"/>
    <property type="match status" value="1"/>
</dbReference>
<keyword evidence="10" id="KW-1133">Transmembrane helix</keyword>
<dbReference type="Pfam" id="PF08797">
    <property type="entry name" value="HIRAN"/>
    <property type="match status" value="1"/>
</dbReference>
<dbReference type="Pfam" id="PF00533">
    <property type="entry name" value="BRCT"/>
    <property type="match status" value="1"/>
</dbReference>
<organism evidence="12 13">
    <name type="scientific">Limosilactobacillus reuteri</name>
    <name type="common">Lactobacillus reuteri</name>
    <dbReference type="NCBI Taxonomy" id="1598"/>
    <lineage>
        <taxon>Bacteria</taxon>
        <taxon>Bacillati</taxon>
        <taxon>Bacillota</taxon>
        <taxon>Bacilli</taxon>
        <taxon>Lactobacillales</taxon>
        <taxon>Lactobacillaceae</taxon>
        <taxon>Limosilactobacillus</taxon>
    </lineage>
</organism>
<dbReference type="GO" id="GO:0005829">
    <property type="term" value="C:cytosol"/>
    <property type="evidence" value="ECO:0007669"/>
    <property type="project" value="TreeGrafter"/>
</dbReference>
<dbReference type="PANTHER" id="PTHR30231">
    <property type="entry name" value="DNA POLYMERASE III SUBUNIT EPSILON"/>
    <property type="match status" value="1"/>
</dbReference>
<dbReference type="AlphaFoldDB" id="A0AAW9ZFG1"/>
<evidence type="ECO:0000256" key="5">
    <source>
        <dbReference type="ARBA" id="ARBA00022723"/>
    </source>
</evidence>
<evidence type="ECO:0000256" key="7">
    <source>
        <dbReference type="ARBA" id="ARBA00022839"/>
    </source>
</evidence>
<dbReference type="Gene3D" id="3.30.70.2330">
    <property type="match status" value="1"/>
</dbReference>
<dbReference type="InterPro" id="IPR001357">
    <property type="entry name" value="BRCT_dom"/>
</dbReference>
<dbReference type="GO" id="GO:0006260">
    <property type="term" value="P:DNA replication"/>
    <property type="evidence" value="ECO:0007669"/>
    <property type="project" value="UniProtKB-KW"/>
</dbReference>
<protein>
    <recommendedName>
        <fullName evidence="9">DNA polymerase III polC-type</fullName>
    </recommendedName>
</protein>
<comment type="caution">
    <text evidence="12">The sequence shown here is derived from an EMBL/GenBank/DDBJ whole genome shotgun (WGS) entry which is preliminary data.</text>
</comment>
<sequence length="658" mass="75476">MENNKLRLWAMHHPLKAAYCWSFIVLIFVVNLNISGLLLNFIFILMTIIWISSDIQSQLATKKRAINIPNNTYRNQIDFRIPLYLNATLFAYLAIGSFVEGNLLIGICLSLIAICSFIPFNYQDSEYNHMLKQSNKLHEQDEKLNNTPPTNQVSTTPILNTDVEVPVPTNVEKHVLHHNEIDLIKEHAKLVNNNITLKSKKKTKTTSNTLYIDVAGTNYYRLKNAVGYARSNDLFFVRYDDMTASEIREDFYTDDDPVYETDLTDVINEIKLIPDLYNKYDSNAVKVIIYIESQSFMIGYIPKENSKDIKRLIEKERADLVKLTVKGYMTGGKYKAVNLDDHIYTGEKPYSFSLQISVEKTPFAQTNKGKNKEHIIDQRNELIIHKLRKPLNSFVSVDIETTGLNASFDKVIQISAVKYVDDKLIDTFNSFVNPGKEKLPLTEFIINKTGITTQNVKAAPTFNDIKGSFEKFVGDLPWIGHNIFAFDIPFLYESGLSINEFYAEDTFIIARKHLDRTVLGNLKLPTLKEYYGINEPSHNALADSKTAALVYKHLRDDKLPKILKDANDKMLSLNGIHFLVIGSFPEFDHDQMIEQIKLRGGIIENRWTNNTQYLINGITNKHYKSIQNAKDHNVQFLNFNSLVALINTKDQQLQVFDN</sequence>
<dbReference type="Proteomes" id="UP000587270">
    <property type="component" value="Unassembled WGS sequence"/>
</dbReference>
<dbReference type="PANTHER" id="PTHR30231:SF4">
    <property type="entry name" value="PROTEIN NEN2"/>
    <property type="match status" value="1"/>
</dbReference>
<keyword evidence="10" id="KW-0472">Membrane</keyword>